<dbReference type="InterPro" id="IPR001650">
    <property type="entry name" value="Helicase_C-like"/>
</dbReference>
<evidence type="ECO:0000256" key="9">
    <source>
        <dbReference type="ARBA" id="ARBA00022840"/>
    </source>
</evidence>
<dbReference type="InterPro" id="IPR050079">
    <property type="entry name" value="DEAD_box_RNA_helicase"/>
</dbReference>
<dbReference type="InterPro" id="IPR014001">
    <property type="entry name" value="Helicase_ATP-bd"/>
</dbReference>
<evidence type="ECO:0000256" key="12">
    <source>
        <dbReference type="SAM" id="MobiDB-lite"/>
    </source>
</evidence>
<dbReference type="PROSITE" id="PS51192">
    <property type="entry name" value="HELICASE_ATP_BIND_1"/>
    <property type="match status" value="1"/>
</dbReference>
<comment type="similarity">
    <text evidence="3">Belongs to the DEAD box helicase family. DDX21/DDX50 subfamily.</text>
</comment>
<dbReference type="CDD" id="cd00268">
    <property type="entry name" value="DEADc"/>
    <property type="match status" value="1"/>
</dbReference>
<dbReference type="Gene3D" id="3.40.50.300">
    <property type="entry name" value="P-loop containing nucleotide triphosphate hydrolases"/>
    <property type="match status" value="2"/>
</dbReference>
<dbReference type="Proteomes" id="UP000015101">
    <property type="component" value="Unassembled WGS sequence"/>
</dbReference>
<evidence type="ECO:0000256" key="5">
    <source>
        <dbReference type="ARBA" id="ARBA00022490"/>
    </source>
</evidence>
<dbReference type="InterPro" id="IPR044742">
    <property type="entry name" value="DEAD/DEAH_RhlB"/>
</dbReference>
<feature type="compositionally biased region" description="Basic and acidic residues" evidence="12">
    <location>
        <begin position="103"/>
        <end position="119"/>
    </location>
</feature>
<dbReference type="SMART" id="SM00490">
    <property type="entry name" value="HELICc"/>
    <property type="match status" value="1"/>
</dbReference>
<dbReference type="CDD" id="cd12937">
    <property type="entry name" value="GUCT_RH7_like"/>
    <property type="match status" value="1"/>
</dbReference>
<dbReference type="InterPro" id="IPR027417">
    <property type="entry name" value="P-loop_NTPase"/>
</dbReference>
<dbReference type="Gene3D" id="3.30.70.2280">
    <property type="match status" value="1"/>
</dbReference>
<reference evidence="16" key="3">
    <citation type="submission" date="2015-06" db="UniProtKB">
        <authorList>
            <consortium name="EnsemblMetazoa"/>
        </authorList>
    </citation>
    <scope>IDENTIFICATION</scope>
</reference>
<dbReference type="RefSeq" id="XP_009010130.1">
    <property type="nucleotide sequence ID" value="XM_009011882.1"/>
</dbReference>
<dbReference type="SMART" id="SM00487">
    <property type="entry name" value="DEXDc"/>
    <property type="match status" value="1"/>
</dbReference>
<accession>T1FRM2</accession>
<evidence type="ECO:0000256" key="10">
    <source>
        <dbReference type="ARBA" id="ARBA00022884"/>
    </source>
</evidence>
<reference evidence="17" key="1">
    <citation type="submission" date="2012-12" db="EMBL/GenBank/DDBJ databases">
        <authorList>
            <person name="Hellsten U."/>
            <person name="Grimwood J."/>
            <person name="Chapman J.A."/>
            <person name="Shapiro H."/>
            <person name="Aerts A."/>
            <person name="Otillar R.P."/>
            <person name="Terry A.Y."/>
            <person name="Boore J.L."/>
            <person name="Simakov O."/>
            <person name="Marletaz F."/>
            <person name="Cho S.-J."/>
            <person name="Edsinger-Gonzales E."/>
            <person name="Havlak P."/>
            <person name="Kuo D.-H."/>
            <person name="Larsson T."/>
            <person name="Lv J."/>
            <person name="Arendt D."/>
            <person name="Savage R."/>
            <person name="Osoegawa K."/>
            <person name="de Jong P."/>
            <person name="Lindberg D.R."/>
            <person name="Seaver E.C."/>
            <person name="Weisblat D.A."/>
            <person name="Putnam N.H."/>
            <person name="Grigoriev I.V."/>
            <person name="Rokhsar D.S."/>
        </authorList>
    </citation>
    <scope>NUCLEOTIDE SEQUENCE</scope>
</reference>
<dbReference type="EMBL" id="AMQM01002495">
    <property type="status" value="NOT_ANNOTATED_CDS"/>
    <property type="molecule type" value="Genomic_DNA"/>
</dbReference>
<gene>
    <name evidence="16" type="primary">20211469</name>
    <name evidence="15" type="ORF">HELRODRAFT_190040</name>
</gene>
<evidence type="ECO:0000256" key="6">
    <source>
        <dbReference type="ARBA" id="ARBA00022741"/>
    </source>
</evidence>
<dbReference type="EMBL" id="AMQM01002496">
    <property type="status" value="NOT_ANNOTATED_CDS"/>
    <property type="molecule type" value="Genomic_DNA"/>
</dbReference>
<evidence type="ECO:0000256" key="7">
    <source>
        <dbReference type="ARBA" id="ARBA00022801"/>
    </source>
</evidence>
<dbReference type="Pfam" id="PF08152">
    <property type="entry name" value="GUCT"/>
    <property type="match status" value="1"/>
</dbReference>
<evidence type="ECO:0000256" key="1">
    <source>
        <dbReference type="ARBA" id="ARBA00004496"/>
    </source>
</evidence>
<dbReference type="EnsemblMetazoa" id="HelroT190040">
    <property type="protein sequence ID" value="HelroP190040"/>
    <property type="gene ID" value="HelroG190040"/>
</dbReference>
<dbReference type="Pfam" id="PF26142">
    <property type="entry name" value="DD_DDX21-DDX50"/>
    <property type="match status" value="1"/>
</dbReference>
<dbReference type="AlphaFoldDB" id="T1FRM2"/>
<dbReference type="EMBL" id="KB095812">
    <property type="protein sequence ID" value="ESO11642.1"/>
    <property type="molecule type" value="Genomic_DNA"/>
</dbReference>
<proteinExistence type="inferred from homology"/>
<dbReference type="OMA" id="YSGFHGR"/>
<dbReference type="PANTHER" id="PTHR47959:SF19">
    <property type="entry name" value="NUCLEOLAR RNA HELICASE 2-A"/>
    <property type="match status" value="1"/>
</dbReference>
<dbReference type="CTD" id="20211469"/>
<dbReference type="PANTHER" id="PTHR47959">
    <property type="entry name" value="ATP-DEPENDENT RNA HELICASE RHLE-RELATED"/>
    <property type="match status" value="1"/>
</dbReference>
<reference evidence="15 17" key="2">
    <citation type="journal article" date="2013" name="Nature">
        <title>Insights into bilaterian evolution from three spiralian genomes.</title>
        <authorList>
            <person name="Simakov O."/>
            <person name="Marletaz F."/>
            <person name="Cho S.J."/>
            <person name="Edsinger-Gonzales E."/>
            <person name="Havlak P."/>
            <person name="Hellsten U."/>
            <person name="Kuo D.H."/>
            <person name="Larsson T."/>
            <person name="Lv J."/>
            <person name="Arendt D."/>
            <person name="Savage R."/>
            <person name="Osoegawa K."/>
            <person name="de Jong P."/>
            <person name="Grimwood J."/>
            <person name="Chapman J.A."/>
            <person name="Shapiro H."/>
            <person name="Aerts A."/>
            <person name="Otillar R.P."/>
            <person name="Terry A.Y."/>
            <person name="Boore J.L."/>
            <person name="Grigoriev I.V."/>
            <person name="Lindberg D.R."/>
            <person name="Seaver E.C."/>
            <person name="Weisblat D.A."/>
            <person name="Putnam N.H."/>
            <person name="Rokhsar D.S."/>
        </authorList>
    </citation>
    <scope>NUCLEOTIDE SEQUENCE</scope>
</reference>
<dbReference type="GO" id="GO:0005737">
    <property type="term" value="C:cytoplasm"/>
    <property type="evidence" value="ECO:0007669"/>
    <property type="project" value="UniProtKB-SubCell"/>
</dbReference>
<protein>
    <recommendedName>
        <fullName evidence="4">RNA helicase</fullName>
        <ecNumber evidence="4">3.6.4.13</ecNumber>
    </recommendedName>
</protein>
<feature type="region of interest" description="Disordered" evidence="12">
    <location>
        <begin position="1"/>
        <end position="233"/>
    </location>
</feature>
<feature type="domain" description="Helicase C-terminal" evidence="14">
    <location>
        <begin position="483"/>
        <end position="626"/>
    </location>
</feature>
<dbReference type="GeneID" id="20211469"/>
<dbReference type="HOGENOM" id="CLU_003041_20_0_1"/>
<evidence type="ECO:0000256" key="8">
    <source>
        <dbReference type="ARBA" id="ARBA00022806"/>
    </source>
</evidence>
<feature type="domain" description="Helicase ATP-binding" evidence="13">
    <location>
        <begin position="264"/>
        <end position="450"/>
    </location>
</feature>
<feature type="compositionally biased region" description="Basic and acidic residues" evidence="12">
    <location>
        <begin position="137"/>
        <end position="147"/>
    </location>
</feature>
<dbReference type="CDD" id="cd18787">
    <property type="entry name" value="SF2_C_DEAD"/>
    <property type="match status" value="1"/>
</dbReference>
<keyword evidence="6" id="KW-0547">Nucleotide-binding</keyword>
<dbReference type="GO" id="GO:0005524">
    <property type="term" value="F:ATP binding"/>
    <property type="evidence" value="ECO:0007669"/>
    <property type="project" value="UniProtKB-KW"/>
</dbReference>
<dbReference type="Pfam" id="PF00271">
    <property type="entry name" value="Helicase_C"/>
    <property type="match status" value="1"/>
</dbReference>
<dbReference type="GO" id="GO:0003729">
    <property type="term" value="F:mRNA binding"/>
    <property type="evidence" value="ECO:0000318"/>
    <property type="project" value="GO_Central"/>
</dbReference>
<dbReference type="PROSITE" id="PS51194">
    <property type="entry name" value="HELICASE_CTER"/>
    <property type="match status" value="1"/>
</dbReference>
<keyword evidence="17" id="KW-1185">Reference proteome</keyword>
<keyword evidence="9" id="KW-0067">ATP-binding</keyword>
<dbReference type="OrthoDB" id="4255at2759"/>
<organism evidence="16 17">
    <name type="scientific">Helobdella robusta</name>
    <name type="common">Californian leech</name>
    <dbReference type="NCBI Taxonomy" id="6412"/>
    <lineage>
        <taxon>Eukaryota</taxon>
        <taxon>Metazoa</taxon>
        <taxon>Spiralia</taxon>
        <taxon>Lophotrochozoa</taxon>
        <taxon>Annelida</taxon>
        <taxon>Clitellata</taxon>
        <taxon>Hirudinea</taxon>
        <taxon>Rhynchobdellida</taxon>
        <taxon>Glossiphoniidae</taxon>
        <taxon>Helobdella</taxon>
    </lineage>
</organism>
<dbReference type="GO" id="GO:0016787">
    <property type="term" value="F:hydrolase activity"/>
    <property type="evidence" value="ECO:0007669"/>
    <property type="project" value="UniProtKB-KW"/>
</dbReference>
<dbReference type="GO" id="GO:0005730">
    <property type="term" value="C:nucleolus"/>
    <property type="evidence" value="ECO:0000318"/>
    <property type="project" value="GO_Central"/>
</dbReference>
<keyword evidence="5" id="KW-0963">Cytoplasm</keyword>
<dbReference type="EC" id="3.6.4.13" evidence="4"/>
<keyword evidence="11" id="KW-0539">Nucleus</keyword>
<dbReference type="SUPFAM" id="SSF54928">
    <property type="entry name" value="RNA-binding domain, RBD"/>
    <property type="match status" value="1"/>
</dbReference>
<keyword evidence="8" id="KW-0347">Helicase</keyword>
<dbReference type="InParanoid" id="T1FRM2"/>
<evidence type="ECO:0000313" key="15">
    <source>
        <dbReference type="EMBL" id="ESO11642.1"/>
    </source>
</evidence>
<evidence type="ECO:0000256" key="3">
    <source>
        <dbReference type="ARBA" id="ARBA00006517"/>
    </source>
</evidence>
<dbReference type="SUPFAM" id="SSF52540">
    <property type="entry name" value="P-loop containing nucleoside triphosphate hydrolases"/>
    <property type="match status" value="2"/>
</dbReference>
<evidence type="ECO:0000313" key="17">
    <source>
        <dbReference type="Proteomes" id="UP000015101"/>
    </source>
</evidence>
<dbReference type="InterPro" id="IPR059027">
    <property type="entry name" value="DD_DDX21-DDX50"/>
</dbReference>
<feature type="compositionally biased region" description="Gly residues" evidence="12">
    <location>
        <begin position="782"/>
        <end position="798"/>
    </location>
</feature>
<dbReference type="GO" id="GO:0003724">
    <property type="term" value="F:RNA helicase activity"/>
    <property type="evidence" value="ECO:0000318"/>
    <property type="project" value="GO_Central"/>
</dbReference>
<feature type="compositionally biased region" description="Basic and acidic residues" evidence="12">
    <location>
        <begin position="204"/>
        <end position="218"/>
    </location>
</feature>
<evidence type="ECO:0000256" key="11">
    <source>
        <dbReference type="ARBA" id="ARBA00023242"/>
    </source>
</evidence>
<evidence type="ECO:0000256" key="4">
    <source>
        <dbReference type="ARBA" id="ARBA00012552"/>
    </source>
</evidence>
<dbReference type="Pfam" id="PF00270">
    <property type="entry name" value="DEAD"/>
    <property type="match status" value="1"/>
</dbReference>
<feature type="compositionally biased region" description="Basic and acidic residues" evidence="12">
    <location>
        <begin position="165"/>
        <end position="195"/>
    </location>
</feature>
<feature type="compositionally biased region" description="Basic residues" evidence="12">
    <location>
        <begin position="40"/>
        <end position="51"/>
    </location>
</feature>
<feature type="compositionally biased region" description="Basic and acidic residues" evidence="12">
    <location>
        <begin position="1"/>
        <end position="23"/>
    </location>
</feature>
<evidence type="ECO:0000256" key="2">
    <source>
        <dbReference type="ARBA" id="ARBA00004604"/>
    </source>
</evidence>
<dbReference type="eggNOG" id="KOG0331">
    <property type="taxonomic scope" value="Eukaryota"/>
</dbReference>
<dbReference type="InterPro" id="IPR012562">
    <property type="entry name" value="GUCT"/>
</dbReference>
<keyword evidence="10" id="KW-0694">RNA-binding</keyword>
<comment type="subcellular location">
    <subcellularLocation>
        <location evidence="1">Cytoplasm</location>
    </subcellularLocation>
    <subcellularLocation>
        <location evidence="2">Nucleus</location>
        <location evidence="2">Nucleolus</location>
    </subcellularLocation>
</comment>
<dbReference type="InterPro" id="IPR011545">
    <property type="entry name" value="DEAD/DEAH_box_helicase_dom"/>
</dbReference>
<sequence length="820" mass="91364">MQLTDKKKNSDGEKMQENDHVIIVDDEDDGKNATATTPVKAKKSKKKHDHKIKNIDVADTTTTTPTITKTKDPDTNDIRTAGESGKKKSKKRKNEETENNNIENEKIRTGEVENGEPKTKKAKNSKSSVNNVENGDGENKGIEKIGDNESNELNEKTKKKKKRTKSEEINRKVEECSEKLPKSKKENSSENDKTVKKTSVNVKKFVEEQKQETKNHDEKDDDDESDDDDNDLGSFKRYSLSSFVVEKLKEQGIKKLFPVQYESFNDIMSGADVILQSRTGSGKTFSFAIPLIEMLHASQLQADPSARLSGRAPQVLVLAPTRELTKQVADSISSISNDMVSVLCVYGGTPVYPQERALQNGVDILVGTPGRIQDLIDRGVCDLSSLKHVVLDEVDRMLDMGFADDVDRILQYRYCSDGSRENPQTLFFSATLPSWVQQTASKYLNNAVKRINLIGHGDNKTSKTVQHLAIRCSYQDRAATINSVVRVYSGNQGRAMIFCKTKKDADELALSSELTVDAHVIHGDVPQEKREMVLKCFRDGKYRCLIATDVAARGLDIPEVDLVIQCSPPKDVESYIHRSGRTGRAGRQGTCVLFFKREEERELRMVEQRANIKLKIVGPPTPADIMRAAAEDAARVMASVSKEASNQFADLAQRLIDERGAVTSLSEALAIISGNQEIKQRSLLSSREGMVTFLYRTSGEEIRYMSYVWNALGKCINQDMKEAINGMRFCKDRMGVAFDIAADKASQLESLWVDGKHDTLKRTETLPELEQAPDYGNRGSHGRGWGRFGSGAGRGRGGYRMDRGGGEGGRNFSGGWKRYN</sequence>
<dbReference type="KEGG" id="hro:HELRODRAFT_190040"/>
<feature type="compositionally biased region" description="Low complexity" evidence="12">
    <location>
        <begin position="55"/>
        <end position="68"/>
    </location>
</feature>
<evidence type="ECO:0000313" key="16">
    <source>
        <dbReference type="EnsemblMetazoa" id="HelroP190040"/>
    </source>
</evidence>
<feature type="region of interest" description="Disordered" evidence="12">
    <location>
        <begin position="767"/>
        <end position="820"/>
    </location>
</feature>
<evidence type="ECO:0000259" key="13">
    <source>
        <dbReference type="PROSITE" id="PS51192"/>
    </source>
</evidence>
<name>T1FRM2_HELRO</name>
<keyword evidence="7" id="KW-0378">Hydrolase</keyword>
<dbReference type="InterPro" id="IPR035979">
    <property type="entry name" value="RBD_domain_sf"/>
</dbReference>
<dbReference type="STRING" id="6412.T1FRM2"/>
<evidence type="ECO:0000259" key="14">
    <source>
        <dbReference type="PROSITE" id="PS51194"/>
    </source>
</evidence>
<feature type="compositionally biased region" description="Acidic residues" evidence="12">
    <location>
        <begin position="219"/>
        <end position="231"/>
    </location>
</feature>